<dbReference type="InterPro" id="IPR001584">
    <property type="entry name" value="Integrase_cat-core"/>
</dbReference>
<proteinExistence type="predicted"/>
<dbReference type="Pfam" id="PF00665">
    <property type="entry name" value="rve"/>
    <property type="match status" value="1"/>
</dbReference>
<evidence type="ECO:0000313" key="4">
    <source>
        <dbReference type="Proteomes" id="UP001172457"/>
    </source>
</evidence>
<feature type="compositionally biased region" description="Low complexity" evidence="1">
    <location>
        <begin position="226"/>
        <end position="236"/>
    </location>
</feature>
<dbReference type="Pfam" id="PF25597">
    <property type="entry name" value="SH3_retrovirus"/>
    <property type="match status" value="1"/>
</dbReference>
<protein>
    <recommendedName>
        <fullName evidence="2">Integrase catalytic domain-containing protein</fullName>
    </recommendedName>
</protein>
<keyword evidence="4" id="KW-1185">Reference proteome</keyword>
<feature type="domain" description="Integrase catalytic" evidence="2">
    <location>
        <begin position="518"/>
        <end position="684"/>
    </location>
</feature>
<feature type="compositionally biased region" description="Polar residues" evidence="1">
    <location>
        <begin position="834"/>
        <end position="855"/>
    </location>
</feature>
<dbReference type="Pfam" id="PF14223">
    <property type="entry name" value="Retrotran_gag_2"/>
    <property type="match status" value="1"/>
</dbReference>
<dbReference type="AlphaFoldDB" id="A0AA38SNS1"/>
<evidence type="ECO:0000259" key="2">
    <source>
        <dbReference type="PROSITE" id="PS50994"/>
    </source>
</evidence>
<dbReference type="InterPro" id="IPR036397">
    <property type="entry name" value="RNaseH_sf"/>
</dbReference>
<dbReference type="GO" id="GO:0015074">
    <property type="term" value="P:DNA integration"/>
    <property type="evidence" value="ECO:0007669"/>
    <property type="project" value="InterPro"/>
</dbReference>
<dbReference type="Pfam" id="PF13976">
    <property type="entry name" value="gag_pre-integrs"/>
    <property type="match status" value="1"/>
</dbReference>
<dbReference type="InterPro" id="IPR039537">
    <property type="entry name" value="Retrotran_Ty1/copia-like"/>
</dbReference>
<feature type="compositionally biased region" description="Low complexity" evidence="1">
    <location>
        <begin position="807"/>
        <end position="833"/>
    </location>
</feature>
<feature type="region of interest" description="Disordered" evidence="1">
    <location>
        <begin position="807"/>
        <end position="855"/>
    </location>
</feature>
<comment type="caution">
    <text evidence="3">The sequence shown here is derived from an EMBL/GenBank/DDBJ whole genome shotgun (WGS) entry which is preliminary data.</text>
</comment>
<dbReference type="Gene3D" id="3.30.420.10">
    <property type="entry name" value="Ribonuclease H-like superfamily/Ribonuclease H"/>
    <property type="match status" value="1"/>
</dbReference>
<evidence type="ECO:0000256" key="1">
    <source>
        <dbReference type="SAM" id="MobiDB-lite"/>
    </source>
</evidence>
<dbReference type="Proteomes" id="UP001172457">
    <property type="component" value="Chromosome 8"/>
</dbReference>
<name>A0AA38SNS1_9ASTR</name>
<dbReference type="InterPro" id="IPR025724">
    <property type="entry name" value="GAG-pre-integrase_dom"/>
</dbReference>
<dbReference type="SUPFAM" id="SSF53098">
    <property type="entry name" value="Ribonuclease H-like"/>
    <property type="match status" value="1"/>
</dbReference>
<dbReference type="InterPro" id="IPR057670">
    <property type="entry name" value="SH3_retrovirus"/>
</dbReference>
<dbReference type="GO" id="GO:0003676">
    <property type="term" value="F:nucleic acid binding"/>
    <property type="evidence" value="ECO:0007669"/>
    <property type="project" value="InterPro"/>
</dbReference>
<accession>A0AA38SNS1</accession>
<dbReference type="InterPro" id="IPR012337">
    <property type="entry name" value="RNaseH-like_sf"/>
</dbReference>
<dbReference type="PROSITE" id="PS50994">
    <property type="entry name" value="INTEGRASE"/>
    <property type="match status" value="1"/>
</dbReference>
<reference evidence="3" key="1">
    <citation type="submission" date="2023-03" db="EMBL/GenBank/DDBJ databases">
        <title>Chromosome-scale reference genome and RAD-based genetic map of yellow starthistle (Centaurea solstitialis) reveal putative structural variation and QTLs associated with invader traits.</title>
        <authorList>
            <person name="Reatini B."/>
            <person name="Cang F.A."/>
            <person name="Jiang Q."/>
            <person name="Mckibben M.T.W."/>
            <person name="Barker M.S."/>
            <person name="Rieseberg L.H."/>
            <person name="Dlugosch K.M."/>
        </authorList>
    </citation>
    <scope>NUCLEOTIDE SEQUENCE</scope>
    <source>
        <strain evidence="3">CAN-66</strain>
        <tissue evidence="3">Leaf</tissue>
    </source>
</reference>
<sequence length="897" mass="101090">MNSNLSHSNPISVVLNGNNYILWNHHMTILLKSHGLYSYVTRTTVAPTRTANESAIDYAKRVNEWDINNTKILGFINASSTAEINQQFLGYTTAKGLWDFLTKRYSSTGLAHQYQLWTTFQSKRQLPDQPVSSYISEMQAIRDHLNLGAAQVDDNTAKIYEAYFNQLHLITILMGLLDKFENVRASLLHRHPLPLLEDAITELLSEETRLQLRTPASAPSESVLYTSTSSSSSKGKGFQKSYNKPPGFQNSYNKPPELPYNKSSGKPSGNECTFCHSPSYFLVDCPIKRCRHCGIQHPRHLLSECPQNPKKHKTTVRFVAQHEPTGMPSAAPVLCGFFNYSQSLHVWRNSNVDSVTSYNRNGHVVVGSGHPLPITRIENCSITPNITLHDILVVPNLTRNLLSISRLTRDYPVNMVFSDDFFNNRVNGRILATGRCDGGLYLLQNVSAALLADFNNKTVTESYKLWHERLGHVNHSIISILSRQGHLSVSSILPNPTLCGSCQLAKSHKLPFAINENRSLNPLDMVHCDIWGPAPITSVEGYRYYIIFIDDHSRFVWLYRMKLKSEFYDIFIRFQQFVENQLVRKIKVFHSDGGAEFTSNRFQSHLLSCGILHQISCPYTPSQNGRAERKHRHITETGLAMLFHSKVPMRYWFSTFTAAVFTINRLPTTILSNLSPYEILFGKAPNYHLFHPYGCRVFPCLRDYMQHKFVPRSRACIFIGYSSHHKGFLCLDESNFQIYITRHAKFDELHFPYVKESTAQLISDLDYSAFLEPTETSSVSVSQHEKTHHCATSAKVCPLCTTDLSPTPTSDSGSPSPSPDPGSGSTLSGASSANYGSSDGPTLLQSSHPMQTRSKSGIFKPKYPALLVCHNSRLLHALLCTKEPKGYKSAAKHLEWV</sequence>
<feature type="region of interest" description="Disordered" evidence="1">
    <location>
        <begin position="212"/>
        <end position="263"/>
    </location>
</feature>
<dbReference type="EMBL" id="JARYMX010000008">
    <property type="protein sequence ID" value="KAJ9539545.1"/>
    <property type="molecule type" value="Genomic_DNA"/>
</dbReference>
<dbReference type="PANTHER" id="PTHR42648:SF26">
    <property type="entry name" value="INTEGRASE CATALYTIC DOMAIN-CONTAINING PROTEIN"/>
    <property type="match status" value="1"/>
</dbReference>
<evidence type="ECO:0000313" key="3">
    <source>
        <dbReference type="EMBL" id="KAJ9539545.1"/>
    </source>
</evidence>
<organism evidence="3 4">
    <name type="scientific">Centaurea solstitialis</name>
    <name type="common">yellow star-thistle</name>
    <dbReference type="NCBI Taxonomy" id="347529"/>
    <lineage>
        <taxon>Eukaryota</taxon>
        <taxon>Viridiplantae</taxon>
        <taxon>Streptophyta</taxon>
        <taxon>Embryophyta</taxon>
        <taxon>Tracheophyta</taxon>
        <taxon>Spermatophyta</taxon>
        <taxon>Magnoliopsida</taxon>
        <taxon>eudicotyledons</taxon>
        <taxon>Gunneridae</taxon>
        <taxon>Pentapetalae</taxon>
        <taxon>asterids</taxon>
        <taxon>campanulids</taxon>
        <taxon>Asterales</taxon>
        <taxon>Asteraceae</taxon>
        <taxon>Carduoideae</taxon>
        <taxon>Cardueae</taxon>
        <taxon>Centaureinae</taxon>
        <taxon>Centaurea</taxon>
    </lineage>
</organism>
<gene>
    <name evidence="3" type="ORF">OSB04_032278</name>
</gene>
<dbReference type="PANTHER" id="PTHR42648">
    <property type="entry name" value="TRANSPOSASE, PUTATIVE-RELATED"/>
    <property type="match status" value="1"/>
</dbReference>